<dbReference type="AlphaFoldDB" id="U4LLX9"/>
<keyword evidence="6 9" id="KW-0862">Zinc</keyword>
<dbReference type="STRING" id="1076935.U4LLX9"/>
<feature type="domain" description="Replication protein A OB" evidence="14">
    <location>
        <begin position="299"/>
        <end position="396"/>
    </location>
</feature>
<dbReference type="Gene3D" id="2.40.50.140">
    <property type="entry name" value="Nucleic acid-binding proteins"/>
    <property type="match status" value="4"/>
</dbReference>
<dbReference type="CDD" id="cd04477">
    <property type="entry name" value="RPA1N"/>
    <property type="match status" value="1"/>
</dbReference>
<dbReference type="GO" id="GO:0006310">
    <property type="term" value="P:DNA recombination"/>
    <property type="evidence" value="ECO:0007669"/>
    <property type="project" value="InterPro"/>
</dbReference>
<dbReference type="FunFam" id="2.40.50.140:FF:000117">
    <property type="entry name" value="Replication protein A subunit"/>
    <property type="match status" value="1"/>
</dbReference>
<evidence type="ECO:0000313" key="15">
    <source>
        <dbReference type="EMBL" id="CCX32943.1"/>
    </source>
</evidence>
<dbReference type="Pfam" id="PF16900">
    <property type="entry name" value="REPA_OB_2"/>
    <property type="match status" value="1"/>
</dbReference>
<dbReference type="FunFam" id="2.40.50.140:FF:000064">
    <property type="entry name" value="Replication protein A subunit"/>
    <property type="match status" value="1"/>
</dbReference>
<dbReference type="FunFam" id="2.40.50.140:FF:000090">
    <property type="entry name" value="Replication protein A subunit"/>
    <property type="match status" value="1"/>
</dbReference>
<dbReference type="GO" id="GO:0006281">
    <property type="term" value="P:DNA repair"/>
    <property type="evidence" value="ECO:0007669"/>
    <property type="project" value="InterPro"/>
</dbReference>
<dbReference type="Proteomes" id="UP000018144">
    <property type="component" value="Unassembled WGS sequence"/>
</dbReference>
<evidence type="ECO:0000256" key="10">
    <source>
        <dbReference type="SAM" id="MobiDB-lite"/>
    </source>
</evidence>
<dbReference type="GO" id="GO:0005662">
    <property type="term" value="C:DNA replication factor A complex"/>
    <property type="evidence" value="ECO:0007669"/>
    <property type="project" value="UniProtKB-ARBA"/>
</dbReference>
<dbReference type="InterPro" id="IPR004365">
    <property type="entry name" value="NA-bd_OB_tRNA"/>
</dbReference>
<gene>
    <name evidence="15" type="ORF">PCON_13798</name>
</gene>
<dbReference type="PANTHER" id="PTHR47165">
    <property type="entry name" value="OS03G0429900 PROTEIN"/>
    <property type="match status" value="1"/>
</dbReference>
<evidence type="ECO:0000256" key="6">
    <source>
        <dbReference type="ARBA" id="ARBA00022833"/>
    </source>
</evidence>
<feature type="domain" description="Replication factor-A protein 1 N-terminal" evidence="12">
    <location>
        <begin position="24"/>
        <end position="103"/>
    </location>
</feature>
<evidence type="ECO:0000256" key="9">
    <source>
        <dbReference type="RuleBase" id="RU364130"/>
    </source>
</evidence>
<evidence type="ECO:0000259" key="13">
    <source>
        <dbReference type="Pfam" id="PF08646"/>
    </source>
</evidence>
<dbReference type="PANTHER" id="PTHR47165:SF4">
    <property type="entry name" value="OS03G0429900 PROTEIN"/>
    <property type="match status" value="1"/>
</dbReference>
<dbReference type="eggNOG" id="KOG0851">
    <property type="taxonomic scope" value="Eukaryota"/>
</dbReference>
<keyword evidence="3 9" id="KW-0235">DNA replication</keyword>
<dbReference type="GO" id="GO:0008270">
    <property type="term" value="F:zinc ion binding"/>
    <property type="evidence" value="ECO:0007669"/>
    <property type="project" value="UniProtKB-KW"/>
</dbReference>
<dbReference type="OrthoDB" id="1751331at2759"/>
<dbReference type="InterPro" id="IPR012340">
    <property type="entry name" value="NA-bd_OB-fold"/>
</dbReference>
<keyword evidence="7 9" id="KW-0238">DNA-binding</keyword>
<evidence type="ECO:0000259" key="12">
    <source>
        <dbReference type="Pfam" id="PF04057"/>
    </source>
</evidence>
<reference evidence="15 16" key="1">
    <citation type="journal article" date="2013" name="PLoS Genet.">
        <title>The genome and development-dependent transcriptomes of Pyronema confluens: a window into fungal evolution.</title>
        <authorList>
            <person name="Traeger S."/>
            <person name="Altegoer F."/>
            <person name="Freitag M."/>
            <person name="Gabaldon T."/>
            <person name="Kempken F."/>
            <person name="Kumar A."/>
            <person name="Marcet-Houben M."/>
            <person name="Poggeler S."/>
            <person name="Stajich J.E."/>
            <person name="Nowrousian M."/>
        </authorList>
    </citation>
    <scope>NUCLEOTIDE SEQUENCE [LARGE SCALE GENOMIC DNA]</scope>
    <source>
        <strain evidence="16">CBS 100304</strain>
        <tissue evidence="15">Vegetative mycelium</tissue>
    </source>
</reference>
<dbReference type="OMA" id="DQCDAFY"/>
<comment type="subunit">
    <text evidence="9">Component of the heterotrimeric canonical replication protein A complex (RPA).</text>
</comment>
<dbReference type="CDD" id="cd04474">
    <property type="entry name" value="RPA1_DBD_A"/>
    <property type="match status" value="1"/>
</dbReference>
<evidence type="ECO:0000259" key="11">
    <source>
        <dbReference type="Pfam" id="PF01336"/>
    </source>
</evidence>
<comment type="subcellular location">
    <subcellularLocation>
        <location evidence="1 9">Nucleus</location>
    </subcellularLocation>
</comment>
<dbReference type="CDD" id="cd04476">
    <property type="entry name" value="RPA1_DBD_C"/>
    <property type="match status" value="1"/>
</dbReference>
<sequence>MGDIPCSINCLLDIFVKPIGQGPKDPVVQCLQIKPIPAQDHAPERFRIVLSDTRYFVQAMIATQANNLIHSGELQRGTFLRLNSYNPQKVKDRRILIVTELSIAREFPLQEKIGNPTALDTFDISGHVAAYESSVAAATTATSFYGEQPPKRPTAAPARGGGFGGGAPAARGNPSGVNVYPIGDISPYQNKWTIKARVVNKSEVKTWHNSKSEGKLFNVTLLDETGEIRATAFGQEVDTFYEVLQEQHVYYISKCRVNIAKKQFSNVKNDYELMIGRDTVIELCNDDSVPKMNYNFIRLADLSSVEKDAVVDILGVVKEVGEVEDFVAKTSQKQLSKREISLVDESDTMVRCTVWGQQAKTWEIGPGSVAAFKGLKVSDFGGRTLSVNFSSTFMANPDLDEAHALKGWYDGQGNRDLSTFKTHAGLSSATGTSGRQDPIKTIAQVREENLGMNDQPDYFTTKATIAYIKHDNVSYPACLTEGCNKKVVKYDDQSWRCEKCNVTHPKAQYRYIMTLSINDATGQAWLNCFDEVGRLIMGMSADELEELRENNTAAHEKAFSDAMGQTFLFRCKARQDTYNDTVRVRYQVMSTNELNFAVEAAKLVEQIQLYSI</sequence>
<dbReference type="Pfam" id="PF01336">
    <property type="entry name" value="tRNA_anti-codon"/>
    <property type="match status" value="1"/>
</dbReference>
<evidence type="ECO:0000256" key="1">
    <source>
        <dbReference type="ARBA" id="ARBA00004123"/>
    </source>
</evidence>
<dbReference type="InterPro" id="IPR047192">
    <property type="entry name" value="Euk_RPA1_DBD_C"/>
</dbReference>
<feature type="domain" description="Replication factor A C-terminal" evidence="13">
    <location>
        <begin position="458"/>
        <end position="603"/>
    </location>
</feature>
<evidence type="ECO:0000259" key="14">
    <source>
        <dbReference type="Pfam" id="PF16900"/>
    </source>
</evidence>
<dbReference type="NCBIfam" id="TIGR00617">
    <property type="entry name" value="rpa1"/>
    <property type="match status" value="1"/>
</dbReference>
<comment type="similarity">
    <text evidence="2 9">Belongs to the replication factor A protein 1 family.</text>
</comment>
<dbReference type="GO" id="GO:0007004">
    <property type="term" value="P:telomere maintenance via telomerase"/>
    <property type="evidence" value="ECO:0007669"/>
    <property type="project" value="UniProtKB-ARBA"/>
</dbReference>
<evidence type="ECO:0000313" key="16">
    <source>
        <dbReference type="Proteomes" id="UP000018144"/>
    </source>
</evidence>
<dbReference type="CDD" id="cd04475">
    <property type="entry name" value="RPA1_DBD_B"/>
    <property type="match status" value="1"/>
</dbReference>
<dbReference type="SUPFAM" id="SSF50249">
    <property type="entry name" value="Nucleic acid-binding proteins"/>
    <property type="match status" value="4"/>
</dbReference>
<evidence type="ECO:0000256" key="7">
    <source>
        <dbReference type="ARBA" id="ARBA00023125"/>
    </source>
</evidence>
<dbReference type="GO" id="GO:0006260">
    <property type="term" value="P:DNA replication"/>
    <property type="evidence" value="ECO:0007669"/>
    <property type="project" value="UniProtKB-KW"/>
</dbReference>
<dbReference type="EMBL" id="HF935934">
    <property type="protein sequence ID" value="CCX32943.1"/>
    <property type="molecule type" value="Genomic_DNA"/>
</dbReference>
<dbReference type="Pfam" id="PF08646">
    <property type="entry name" value="Rep_fac-A_C"/>
    <property type="match status" value="1"/>
</dbReference>
<evidence type="ECO:0000256" key="8">
    <source>
        <dbReference type="ARBA" id="ARBA00023242"/>
    </source>
</evidence>
<comment type="function">
    <text evidence="9">As part of the replication protein A (RPA/RP-A), a single-stranded DNA-binding heterotrimeric complex, may play an essential role in DNA replication, recombination and repair. Binds and stabilizes single-stranded DNA intermediates, preventing complementary DNA reannealing and recruiting different proteins involved in DNA metabolism.</text>
</comment>
<keyword evidence="4 9" id="KW-0479">Metal-binding</keyword>
<accession>U4LLX9</accession>
<evidence type="ECO:0000256" key="3">
    <source>
        <dbReference type="ARBA" id="ARBA00022705"/>
    </source>
</evidence>
<dbReference type="InterPro" id="IPR007199">
    <property type="entry name" value="Rep_factor-A_N"/>
</dbReference>
<evidence type="ECO:0000256" key="5">
    <source>
        <dbReference type="ARBA" id="ARBA00022771"/>
    </source>
</evidence>
<evidence type="ECO:0000256" key="2">
    <source>
        <dbReference type="ARBA" id="ARBA00005690"/>
    </source>
</evidence>
<keyword evidence="5 9" id="KW-0863">Zinc-finger</keyword>
<evidence type="ECO:0000256" key="4">
    <source>
        <dbReference type="ARBA" id="ARBA00022723"/>
    </source>
</evidence>
<protein>
    <recommendedName>
        <fullName evidence="9">Replication protein A subunit</fullName>
    </recommendedName>
</protein>
<feature type="region of interest" description="Disordered" evidence="10">
    <location>
        <begin position="144"/>
        <end position="170"/>
    </location>
</feature>
<keyword evidence="16" id="KW-1185">Reference proteome</keyword>
<dbReference type="InterPro" id="IPR031657">
    <property type="entry name" value="REPA_OB_2"/>
</dbReference>
<dbReference type="InterPro" id="IPR013955">
    <property type="entry name" value="Rep_factor-A_C"/>
</dbReference>
<name>U4LLX9_PYROM</name>
<dbReference type="FunFam" id="2.40.50.140:FF:000041">
    <property type="entry name" value="Replication protein A subunit"/>
    <property type="match status" value="1"/>
</dbReference>
<feature type="domain" description="OB" evidence="11">
    <location>
        <begin position="192"/>
        <end position="275"/>
    </location>
</feature>
<dbReference type="GO" id="GO:0000781">
    <property type="term" value="C:chromosome, telomeric region"/>
    <property type="evidence" value="ECO:0007669"/>
    <property type="project" value="UniProtKB-ARBA"/>
</dbReference>
<organism evidence="15 16">
    <name type="scientific">Pyronema omphalodes (strain CBS 100304)</name>
    <name type="common">Pyronema confluens</name>
    <dbReference type="NCBI Taxonomy" id="1076935"/>
    <lineage>
        <taxon>Eukaryota</taxon>
        <taxon>Fungi</taxon>
        <taxon>Dikarya</taxon>
        <taxon>Ascomycota</taxon>
        <taxon>Pezizomycotina</taxon>
        <taxon>Pezizomycetes</taxon>
        <taxon>Pezizales</taxon>
        <taxon>Pyronemataceae</taxon>
        <taxon>Pyronema</taxon>
    </lineage>
</organism>
<dbReference type="InterPro" id="IPR004591">
    <property type="entry name" value="Rfa1"/>
</dbReference>
<keyword evidence="8 9" id="KW-0539">Nucleus</keyword>
<dbReference type="GO" id="GO:0003697">
    <property type="term" value="F:single-stranded DNA binding"/>
    <property type="evidence" value="ECO:0007669"/>
    <property type="project" value="UniProtKB-ARBA"/>
</dbReference>
<proteinExistence type="inferred from homology"/>
<dbReference type="Pfam" id="PF04057">
    <property type="entry name" value="Rep-A_N"/>
    <property type="match status" value="1"/>
</dbReference>